<evidence type="ECO:0000256" key="6">
    <source>
        <dbReference type="ARBA" id="ARBA00023004"/>
    </source>
</evidence>
<dbReference type="Pfam" id="PF13183">
    <property type="entry name" value="Fer4_8"/>
    <property type="match status" value="1"/>
</dbReference>
<dbReference type="Pfam" id="PF00384">
    <property type="entry name" value="Molybdopterin"/>
    <property type="match status" value="1"/>
</dbReference>
<feature type="domain" description="4Fe-4S ferredoxin-type" evidence="9">
    <location>
        <begin position="194"/>
        <end position="227"/>
    </location>
</feature>
<dbReference type="Gene3D" id="3.40.50.740">
    <property type="match status" value="1"/>
</dbReference>
<dbReference type="Gene3D" id="2.20.25.90">
    <property type="entry name" value="ADC-like domains"/>
    <property type="match status" value="1"/>
</dbReference>
<dbReference type="SUPFAM" id="SSF53706">
    <property type="entry name" value="Formate dehydrogenase/DMSO reductase, domains 1-3"/>
    <property type="match status" value="1"/>
</dbReference>
<dbReference type="Gene3D" id="2.40.40.20">
    <property type="match status" value="1"/>
</dbReference>
<evidence type="ECO:0000256" key="2">
    <source>
        <dbReference type="ARBA" id="ARBA00022485"/>
    </source>
</evidence>
<dbReference type="Pfam" id="PF04879">
    <property type="entry name" value="Molybdop_Fe4S4"/>
    <property type="match status" value="1"/>
</dbReference>
<feature type="domain" description="4Fe-4S ferredoxin-type" evidence="9">
    <location>
        <begin position="155"/>
        <end position="185"/>
    </location>
</feature>
<organism evidence="11 12">
    <name type="scientific">Jannaschia pagri</name>
    <dbReference type="NCBI Taxonomy" id="2829797"/>
    <lineage>
        <taxon>Bacteria</taxon>
        <taxon>Pseudomonadati</taxon>
        <taxon>Pseudomonadota</taxon>
        <taxon>Alphaproteobacteria</taxon>
        <taxon>Rhodobacterales</taxon>
        <taxon>Roseobacteraceae</taxon>
        <taxon>Jannaschia</taxon>
    </lineage>
</organism>
<dbReference type="Gene3D" id="3.30.70.20">
    <property type="match status" value="1"/>
</dbReference>
<dbReference type="SUPFAM" id="SSF54862">
    <property type="entry name" value="4Fe-4S ferredoxins"/>
    <property type="match status" value="1"/>
</dbReference>
<dbReference type="PROSITE" id="PS51379">
    <property type="entry name" value="4FE4S_FER_2"/>
    <property type="match status" value="2"/>
</dbReference>
<dbReference type="InterPro" id="IPR006478">
    <property type="entry name" value="Formate_DH_asu"/>
</dbReference>
<dbReference type="PANTHER" id="PTHR43105:SF14">
    <property type="entry name" value="FORMATE DEHYDROGENASE H"/>
    <property type="match status" value="1"/>
</dbReference>
<keyword evidence="2" id="KW-0004">4Fe-4S</keyword>
<dbReference type="PANTHER" id="PTHR43105">
    <property type="entry name" value="RESPIRATORY NITRATE REDUCTASE"/>
    <property type="match status" value="1"/>
</dbReference>
<dbReference type="InterPro" id="IPR041924">
    <property type="entry name" value="Formate_Dh-H_N"/>
</dbReference>
<dbReference type="InterPro" id="IPR050123">
    <property type="entry name" value="Prok_molybdopt-oxidoreductase"/>
</dbReference>
<dbReference type="PIRSF" id="PIRSF036643">
    <property type="entry name" value="FDH_alpha"/>
    <property type="match status" value="1"/>
</dbReference>
<dbReference type="InterPro" id="IPR017896">
    <property type="entry name" value="4Fe4S_Fe-S-bd"/>
</dbReference>
<dbReference type="Gene3D" id="3.10.20.740">
    <property type="match status" value="1"/>
</dbReference>
<evidence type="ECO:0000313" key="11">
    <source>
        <dbReference type="EMBL" id="GIT93990.1"/>
    </source>
</evidence>
<evidence type="ECO:0000259" key="9">
    <source>
        <dbReference type="PROSITE" id="PS51379"/>
    </source>
</evidence>
<dbReference type="InterPro" id="IPR036010">
    <property type="entry name" value="2Fe-2S_ferredoxin-like_sf"/>
</dbReference>
<reference evidence="11 12" key="1">
    <citation type="submission" date="2021-05" db="EMBL/GenBank/DDBJ databases">
        <title>Bacteria Genome sequencing.</title>
        <authorList>
            <person name="Takabe Y."/>
            <person name="Nakajima Y."/>
            <person name="Suzuki S."/>
            <person name="Shiozaki T."/>
        </authorList>
    </citation>
    <scope>NUCLEOTIDE SEQUENCE [LARGE SCALE GENOMIC DNA]</scope>
    <source>
        <strain evidence="11 12">AI_62</strain>
    </source>
</reference>
<keyword evidence="7" id="KW-0411">Iron-sulfur</keyword>
<dbReference type="EMBL" id="BPFH01000001">
    <property type="protein sequence ID" value="GIT93990.1"/>
    <property type="molecule type" value="Genomic_DNA"/>
</dbReference>
<feature type="domain" description="2Fe-2S ferredoxin-type" evidence="8">
    <location>
        <begin position="9"/>
        <end position="89"/>
    </location>
</feature>
<dbReference type="InterPro" id="IPR006655">
    <property type="entry name" value="Mopterin_OxRdtase_prok_CS"/>
</dbReference>
<dbReference type="Pfam" id="PF13510">
    <property type="entry name" value="Fer2_4"/>
    <property type="match status" value="1"/>
</dbReference>
<keyword evidence="4" id="KW-0677">Repeat</keyword>
<keyword evidence="3" id="KW-0479">Metal-binding</keyword>
<accession>A0ABQ4NIG0</accession>
<name>A0ABQ4NIG0_9RHOB</name>
<evidence type="ECO:0000259" key="10">
    <source>
        <dbReference type="PROSITE" id="PS51669"/>
    </source>
</evidence>
<dbReference type="InterPro" id="IPR001041">
    <property type="entry name" value="2Fe-2S_ferredoxin-type"/>
</dbReference>
<dbReference type="Pfam" id="PF01568">
    <property type="entry name" value="Molydop_binding"/>
    <property type="match status" value="1"/>
</dbReference>
<evidence type="ECO:0000256" key="3">
    <source>
        <dbReference type="ARBA" id="ARBA00022723"/>
    </source>
</evidence>
<evidence type="ECO:0000256" key="7">
    <source>
        <dbReference type="ARBA" id="ARBA00023014"/>
    </source>
</evidence>
<dbReference type="NCBIfam" id="TIGR01591">
    <property type="entry name" value="Fdh-alpha"/>
    <property type="match status" value="1"/>
</dbReference>
<dbReference type="Proteomes" id="UP000786693">
    <property type="component" value="Unassembled WGS sequence"/>
</dbReference>
<evidence type="ECO:0000256" key="5">
    <source>
        <dbReference type="ARBA" id="ARBA00023002"/>
    </source>
</evidence>
<dbReference type="PROSITE" id="PS00490">
    <property type="entry name" value="MOLYBDOPTERIN_PROK_2"/>
    <property type="match status" value="1"/>
</dbReference>
<dbReference type="CDD" id="cd02753">
    <property type="entry name" value="MopB_Formate-Dh-H"/>
    <property type="match status" value="1"/>
</dbReference>
<evidence type="ECO:0000313" key="12">
    <source>
        <dbReference type="Proteomes" id="UP000786693"/>
    </source>
</evidence>
<dbReference type="RefSeq" id="WP_220747498.1">
    <property type="nucleotide sequence ID" value="NZ_BPFH01000001.1"/>
</dbReference>
<gene>
    <name evidence="11" type="ORF">JANAI62_06130</name>
</gene>
<dbReference type="SUPFAM" id="SSF54292">
    <property type="entry name" value="2Fe-2S ferredoxin-like"/>
    <property type="match status" value="1"/>
</dbReference>
<dbReference type="PROSITE" id="PS00198">
    <property type="entry name" value="4FE4S_FER_1"/>
    <property type="match status" value="1"/>
</dbReference>
<comment type="similarity">
    <text evidence="1">In the C-terminal section; belongs to the prokaryotic molybdopterin-containing oxidoreductase family.</text>
</comment>
<dbReference type="SUPFAM" id="SSF50692">
    <property type="entry name" value="ADC-like"/>
    <property type="match status" value="1"/>
</dbReference>
<keyword evidence="5" id="KW-0560">Oxidoreductase</keyword>
<dbReference type="InterPro" id="IPR017900">
    <property type="entry name" value="4Fe4S_Fe_S_CS"/>
</dbReference>
<dbReference type="CDD" id="cd02790">
    <property type="entry name" value="MopB_CT_Formate-Dh_H"/>
    <property type="match status" value="1"/>
</dbReference>
<dbReference type="Gene3D" id="3.40.228.10">
    <property type="entry name" value="Dimethylsulfoxide Reductase, domain 2"/>
    <property type="match status" value="1"/>
</dbReference>
<keyword evidence="12" id="KW-1185">Reference proteome</keyword>
<dbReference type="InterPro" id="IPR041925">
    <property type="entry name" value="CT_Formate-Dh_H"/>
</dbReference>
<keyword evidence="6" id="KW-0408">Iron</keyword>
<dbReference type="SMART" id="SM00926">
    <property type="entry name" value="Molybdop_Fe4S4"/>
    <property type="match status" value="1"/>
</dbReference>
<comment type="caution">
    <text evidence="11">The sequence shown here is derived from an EMBL/GenBank/DDBJ whole genome shotgun (WGS) entry which is preliminary data.</text>
</comment>
<dbReference type="PROSITE" id="PS51085">
    <property type="entry name" value="2FE2S_FER_2"/>
    <property type="match status" value="1"/>
</dbReference>
<evidence type="ECO:0000256" key="4">
    <source>
        <dbReference type="ARBA" id="ARBA00022737"/>
    </source>
</evidence>
<dbReference type="InterPro" id="IPR006657">
    <property type="entry name" value="MoPterin_dinucl-bd_dom"/>
</dbReference>
<evidence type="ECO:0000256" key="1">
    <source>
        <dbReference type="ARBA" id="ARBA00007023"/>
    </source>
</evidence>
<dbReference type="InterPro" id="IPR006963">
    <property type="entry name" value="Mopterin_OxRdtase_4Fe-4S_dom"/>
</dbReference>
<sequence>MSLDTSATDLVTFTLDGQEVTANPGETIWDTARRLGTAIPHLCHKDLPDLRSDGNCRACVVEIEGERVLAASCLRAPTDGMVVRTGGARVEKSREMVFDLLASDMPAREDSPDPQSHFWQQAELAGLDKARYPSGRPGAGRDIPVDSIFHDASHPSIAVNLDACISCGLCERACRDVQVNDVIGMAGRGMGALPTFDISDPMGVSSCVGCGECVQACPTGALMEKTLLDDTATKRVVEVEETHDSVCPFCGVGCQTEVSTVGNDIVKVDGRQGPANRGKLCVKGRFGMDYVMSPERLTKPLIRRDDAPKRPDARMTFSDIGSTFREATWEEAMERAAGGLTDVRDTVGGQAIAGFGSAKGTNEEAYLFQKYIRQGFGTNNVDHCTRLCHASSVAALMEGVGSGAVSAPFTAADDADCIMIIGARPEQNHPVAATYFKQAAKRGKKLMVFDPRKQGLMRHATHPVVFEPGRDVPMLNAMIHTIIDEGLYDEQYIQANADGFEALAEKVKDFSPDAMAEICGVEAETLRDLARTFATAERSIIFWGMGVSQHVHGTDNARCLIALSLITGQIGRPGTGLHPLRGQNNVQGASDAGLIPITYPNYKSVEDTDVRSRFEDAWGRSLDPKKGLTVVETMDAVHDGRVRAMYVQGENPAMSDPDQRHARAALAKLDHLVVQDIFFTETAWFADVILPASAQPEKPGTYTNSNRQVQIGLPVRLPPGEARQDWKILVEMGQRSGLDWHYADVGAVYDEMASHMPSLDHITWDRLMREGVVTYPVASDDGPGDEVIFTDGFPTASGKARLVPTDLVPPDELPDAEFPLVLTTGRMLEHWHTGAMTRRATHLNAQESEPVVAMHPKDIGRMGFERGQQVTVATRRGEITLTLRADRDVTPGMLFIPFCFVEAPANVLTNPQLDPFGKIPEFKFAAARIAAAS</sequence>
<dbReference type="PROSITE" id="PS51669">
    <property type="entry name" value="4FE4S_MOW_BIS_MGD"/>
    <property type="match status" value="1"/>
</dbReference>
<dbReference type="InterPro" id="IPR009010">
    <property type="entry name" value="Asp_de-COase-like_dom_sf"/>
</dbReference>
<feature type="domain" description="4Fe-4S Mo/W bis-MGD-type" evidence="10">
    <location>
        <begin position="240"/>
        <end position="295"/>
    </location>
</feature>
<protein>
    <submittedName>
        <fullName evidence="11">Formate dehydrogenase subunit alpha</fullName>
    </submittedName>
</protein>
<dbReference type="InterPro" id="IPR006656">
    <property type="entry name" value="Mopterin_OxRdtase"/>
</dbReference>
<proteinExistence type="inferred from homology"/>
<evidence type="ECO:0000259" key="8">
    <source>
        <dbReference type="PROSITE" id="PS51085"/>
    </source>
</evidence>
<dbReference type="CDD" id="cd00207">
    <property type="entry name" value="fer2"/>
    <property type="match status" value="1"/>
</dbReference>